<dbReference type="GO" id="GO:0003677">
    <property type="term" value="F:DNA binding"/>
    <property type="evidence" value="ECO:0007669"/>
    <property type="project" value="UniProtKB-KW"/>
</dbReference>
<gene>
    <name evidence="7" type="ORF">EURHEDRAFT_458386</name>
</gene>
<dbReference type="InterPro" id="IPR001138">
    <property type="entry name" value="Zn2Cys6_DnaBD"/>
</dbReference>
<accession>A0A017SC96</accession>
<evidence type="ECO:0000256" key="2">
    <source>
        <dbReference type="ARBA" id="ARBA00023125"/>
    </source>
</evidence>
<evidence type="ECO:0000313" key="8">
    <source>
        <dbReference type="Proteomes" id="UP000019804"/>
    </source>
</evidence>
<dbReference type="SUPFAM" id="SSF57701">
    <property type="entry name" value="Zn2/Cys6 DNA-binding domain"/>
    <property type="match status" value="1"/>
</dbReference>
<dbReference type="PANTHER" id="PTHR38791">
    <property type="entry name" value="ZN(II)2CYS6 TRANSCRIPTION FACTOR (EUROFUNG)-RELATED-RELATED"/>
    <property type="match status" value="1"/>
</dbReference>
<evidence type="ECO:0000256" key="5">
    <source>
        <dbReference type="SAM" id="MobiDB-lite"/>
    </source>
</evidence>
<dbReference type="Pfam" id="PF00172">
    <property type="entry name" value="Zn_clus"/>
    <property type="match status" value="1"/>
</dbReference>
<evidence type="ECO:0000256" key="1">
    <source>
        <dbReference type="ARBA" id="ARBA00023015"/>
    </source>
</evidence>
<dbReference type="Pfam" id="PF11951">
    <property type="entry name" value="Fungal_trans_2"/>
    <property type="match status" value="1"/>
</dbReference>
<keyword evidence="8" id="KW-1185">Reference proteome</keyword>
<proteinExistence type="predicted"/>
<dbReference type="RefSeq" id="XP_040637952.1">
    <property type="nucleotide sequence ID" value="XM_040784499.1"/>
</dbReference>
<dbReference type="GeneID" id="63699623"/>
<keyword evidence="1" id="KW-0805">Transcription regulation</keyword>
<organism evidence="7 8">
    <name type="scientific">Aspergillus ruber (strain CBS 135680)</name>
    <dbReference type="NCBI Taxonomy" id="1388766"/>
    <lineage>
        <taxon>Eukaryota</taxon>
        <taxon>Fungi</taxon>
        <taxon>Dikarya</taxon>
        <taxon>Ascomycota</taxon>
        <taxon>Pezizomycotina</taxon>
        <taxon>Eurotiomycetes</taxon>
        <taxon>Eurotiomycetidae</taxon>
        <taxon>Eurotiales</taxon>
        <taxon>Aspergillaceae</taxon>
        <taxon>Aspergillus</taxon>
        <taxon>Aspergillus subgen. Aspergillus</taxon>
    </lineage>
</organism>
<dbReference type="SMART" id="SM00066">
    <property type="entry name" value="GAL4"/>
    <property type="match status" value="1"/>
</dbReference>
<evidence type="ECO:0000259" key="6">
    <source>
        <dbReference type="PROSITE" id="PS50048"/>
    </source>
</evidence>
<dbReference type="HOGENOM" id="CLU_020030_1_0_1"/>
<evidence type="ECO:0000313" key="7">
    <source>
        <dbReference type="EMBL" id="EYE94264.1"/>
    </source>
</evidence>
<dbReference type="PROSITE" id="PS50048">
    <property type="entry name" value="ZN2_CY6_FUNGAL_2"/>
    <property type="match status" value="1"/>
</dbReference>
<dbReference type="EMBL" id="KK088427">
    <property type="protein sequence ID" value="EYE94264.1"/>
    <property type="molecule type" value="Genomic_DNA"/>
</dbReference>
<dbReference type="AlphaFoldDB" id="A0A017SC96"/>
<evidence type="ECO:0000256" key="4">
    <source>
        <dbReference type="ARBA" id="ARBA00023242"/>
    </source>
</evidence>
<keyword evidence="2" id="KW-0238">DNA-binding</keyword>
<name>A0A017SC96_ASPRC</name>
<reference evidence="8" key="1">
    <citation type="journal article" date="2014" name="Nat. Commun.">
        <title>Genomic adaptations of the halophilic Dead Sea filamentous fungus Eurotium rubrum.</title>
        <authorList>
            <person name="Kis-Papo T."/>
            <person name="Weig A.R."/>
            <person name="Riley R."/>
            <person name="Persoh D."/>
            <person name="Salamov A."/>
            <person name="Sun H."/>
            <person name="Lipzen A."/>
            <person name="Wasser S.P."/>
            <person name="Rambold G."/>
            <person name="Grigoriev I.V."/>
            <person name="Nevo E."/>
        </authorList>
    </citation>
    <scope>NUCLEOTIDE SEQUENCE [LARGE SCALE GENOMIC DNA]</scope>
    <source>
        <strain evidence="8">CBS 135680</strain>
    </source>
</reference>
<dbReference type="GO" id="GO:0008270">
    <property type="term" value="F:zinc ion binding"/>
    <property type="evidence" value="ECO:0007669"/>
    <property type="project" value="InterPro"/>
</dbReference>
<dbReference type="Proteomes" id="UP000019804">
    <property type="component" value="Unassembled WGS sequence"/>
</dbReference>
<feature type="region of interest" description="Disordered" evidence="5">
    <location>
        <begin position="63"/>
        <end position="86"/>
    </location>
</feature>
<dbReference type="STRING" id="1388766.A0A017SC96"/>
<evidence type="ECO:0000256" key="3">
    <source>
        <dbReference type="ARBA" id="ARBA00023163"/>
    </source>
</evidence>
<dbReference type="PANTHER" id="PTHR38791:SF11">
    <property type="entry name" value="ZN(II)2CYS6 TRANSCRIPTION FACTOR (EUROFUNG)"/>
    <property type="match status" value="1"/>
</dbReference>
<dbReference type="CDD" id="cd00067">
    <property type="entry name" value="GAL4"/>
    <property type="match status" value="1"/>
</dbReference>
<feature type="compositionally biased region" description="Polar residues" evidence="5">
    <location>
        <begin position="101"/>
        <end position="138"/>
    </location>
</feature>
<dbReference type="InterPro" id="IPR036864">
    <property type="entry name" value="Zn2-C6_fun-type_DNA-bd_sf"/>
</dbReference>
<feature type="region of interest" description="Disordered" evidence="5">
    <location>
        <begin position="101"/>
        <end position="148"/>
    </location>
</feature>
<keyword evidence="4" id="KW-0539">Nucleus</keyword>
<keyword evidence="3" id="KW-0804">Transcription</keyword>
<dbReference type="InterPro" id="IPR021858">
    <property type="entry name" value="Fun_TF"/>
</dbReference>
<dbReference type="PROSITE" id="PS00463">
    <property type="entry name" value="ZN2_CY6_FUNGAL_1"/>
    <property type="match status" value="1"/>
</dbReference>
<feature type="domain" description="Zn(2)-C6 fungal-type" evidence="6">
    <location>
        <begin position="5"/>
        <end position="33"/>
    </location>
</feature>
<dbReference type="GO" id="GO:0000981">
    <property type="term" value="F:DNA-binding transcription factor activity, RNA polymerase II-specific"/>
    <property type="evidence" value="ECO:0007669"/>
    <property type="project" value="InterPro"/>
</dbReference>
<protein>
    <submittedName>
        <fullName evidence="7">C6 finger domain protein Acr-2</fullName>
    </submittedName>
</protein>
<dbReference type="Gene3D" id="4.10.240.10">
    <property type="entry name" value="Zn(2)-C6 fungal-type DNA-binding domain"/>
    <property type="match status" value="1"/>
</dbReference>
<dbReference type="InterPro" id="IPR053175">
    <property type="entry name" value="DHMBA_Reg_Transcription_Factor"/>
</dbReference>
<dbReference type="OrthoDB" id="5380854at2759"/>
<sequence>MVAKGCYTCRRRRIICDNGQPTCQKCRDAGKECLGYQKPLVWVKGGVASRGKMMGRSFEEITKKNPRRAGEPNELSVPATIENTNPPSTIQVFKQSVPNTSNRVIVPNGSNKLSVPGSSGAAQQRGRNNGQVSASRNTSTDDTHIPSSLIDPILKDINGLARFYIFHFNEKTAADLVLYANTQNPYRDLISLVGESPLLANALSATGALHYALLADGDFSPMPWSTGEPTANGTLLTPKEVEREVTSSMSRRPSSKVYEHFLGLKQRALRQLSQDIRDPVKRNDDKTAAAIMVLALMDAIESGDEAWKYHLEGAKNLLNSRQHGFDASRSQEILGWLDTLTVDGCLIIELMGSTLARPGVLSKPFYSPSMGPTALRRLEKTSWVGCPAYLLEVIFFVHARFCHADTTTTEKQDQQEQPPMLFSSSLLPPNSKPLQSPQALLNHIQAFDPIAWAIDLQSYLYLPDLAPRIALATTYKAAVYLYTSRVLSRPRSGSSFPSTSEWFGLPHDHSAVAHILIDQLAMIPPQDPHFKCLIWPTFIAGAECRDSSHRPFILDRLSALYYAIATVNVRNAAWVLSLMWRKQDLKREEWFRHRQGNTDYAAPYDGDDYDNDDFDWIQELDESRIDWLFI</sequence>